<protein>
    <submittedName>
        <fullName evidence="1">Uncharacterized protein</fullName>
    </submittedName>
</protein>
<name>A0ACB8L970_CITSI</name>
<comment type="caution">
    <text evidence="1">The sequence shown here is derived from an EMBL/GenBank/DDBJ whole genome shotgun (WGS) entry which is preliminary data.</text>
</comment>
<proteinExistence type="predicted"/>
<accession>A0ACB8L970</accession>
<dbReference type="EMBL" id="CM039173">
    <property type="protein sequence ID" value="KAH9769926.1"/>
    <property type="molecule type" value="Genomic_DNA"/>
</dbReference>
<sequence>MATQNDSTFREGQSTTRPPFFDGNDYPYWKTRMRIYLQALDYEIWEVERDGPFMPLTKNEFGEDIPKPSREWNELEKRKASLNSKAMNALFCALDKKEFHRVSSCESANEIWHKLEVVYEGTNQVKESKISRYTRQYELFQMELNESVYSMYTRFTDIVNTLGALGKTFSNSEKVNKIIRSLPKEWRPKRTAIEEAKDLNILPIDDLIGSLISYEENLAAERGNEEKKKNIALKATKYESDGESEPDDEELAMLARRIRKFFKKTGDRRKFRNFKNQKDKKEVIICYECKKSGHIRSEYPLLNKLKKKALVATWDDSDEDSSDNEESQEVSNLALMAIRDDDDLNEVNGELQEESSKENQENAPQENQEDRQEEQTNMEQQEGISQTLPKEWRYVSSHPKDLILGDPSRGITTRSSFRNTCEHAAFISQIEPKSFADAENDESWIMAMQEELNQFERNKVWELVLKPEHQSIIGTKWVFRNKIDESGVVVRNKARLVPQGYNQEEGIDFDETFAPVARLESIRMLLAFACHKDFILFQMDVKSVFLNGYIMEEVYVKQPPSFENGKFLNHVHKLSKALYGLKQAPRAWSGHADEVSRLDVAILDCILEERVLNIGAPYLSRPPPSEGPSHSTSADSEDPLQQLLTKVDSLSERQDKLQSMLEAFQLQSISEREHLFAQQQQLLDGQQQLFAALGFPPPSSSSHPPSP</sequence>
<gene>
    <name evidence="1" type="ORF">KPL71_012195</name>
</gene>
<organism evidence="1 2">
    <name type="scientific">Citrus sinensis</name>
    <name type="common">Sweet orange</name>
    <name type="synonym">Citrus aurantium var. sinensis</name>
    <dbReference type="NCBI Taxonomy" id="2711"/>
    <lineage>
        <taxon>Eukaryota</taxon>
        <taxon>Viridiplantae</taxon>
        <taxon>Streptophyta</taxon>
        <taxon>Embryophyta</taxon>
        <taxon>Tracheophyta</taxon>
        <taxon>Spermatophyta</taxon>
        <taxon>Magnoliopsida</taxon>
        <taxon>eudicotyledons</taxon>
        <taxon>Gunneridae</taxon>
        <taxon>Pentapetalae</taxon>
        <taxon>rosids</taxon>
        <taxon>malvids</taxon>
        <taxon>Sapindales</taxon>
        <taxon>Rutaceae</taxon>
        <taxon>Aurantioideae</taxon>
        <taxon>Citrus</taxon>
    </lineage>
</organism>
<evidence type="ECO:0000313" key="2">
    <source>
        <dbReference type="Proteomes" id="UP000829398"/>
    </source>
</evidence>
<keyword evidence="2" id="KW-1185">Reference proteome</keyword>
<reference evidence="2" key="1">
    <citation type="journal article" date="2023" name="Hortic. Res.">
        <title>A chromosome-level phased genome enabling allele-level studies in sweet orange: a case study on citrus Huanglongbing tolerance.</title>
        <authorList>
            <person name="Wu B."/>
            <person name="Yu Q."/>
            <person name="Deng Z."/>
            <person name="Duan Y."/>
            <person name="Luo F."/>
            <person name="Gmitter F. Jr."/>
        </authorList>
    </citation>
    <scope>NUCLEOTIDE SEQUENCE [LARGE SCALE GENOMIC DNA]</scope>
    <source>
        <strain evidence="2">cv. Valencia</strain>
    </source>
</reference>
<dbReference type="Proteomes" id="UP000829398">
    <property type="component" value="Chromosome 4"/>
</dbReference>
<evidence type="ECO:0000313" key="1">
    <source>
        <dbReference type="EMBL" id="KAH9769926.1"/>
    </source>
</evidence>